<feature type="transmembrane region" description="Helical" evidence="1">
    <location>
        <begin position="15"/>
        <end position="36"/>
    </location>
</feature>
<gene>
    <name evidence="5" type="ORF">EFD62_12310</name>
</gene>
<feature type="domain" description="RND related barrel-sandwich hybrid" evidence="4">
    <location>
        <begin position="64"/>
        <end position="244"/>
    </location>
</feature>
<dbReference type="AlphaFoldDB" id="A0A4V1K1Y8"/>
<dbReference type="OrthoDB" id="1834786at2"/>
<dbReference type="InterPro" id="IPR058709">
    <property type="entry name" value="BSH_RND-rel"/>
</dbReference>
<comment type="caution">
    <text evidence="5">The sequence shown here is derived from an EMBL/GenBank/DDBJ whole genome shotgun (WGS) entry which is preliminary data.</text>
</comment>
<dbReference type="EMBL" id="RLII01000018">
    <property type="protein sequence ID" value="RXE58439.1"/>
    <property type="molecule type" value="Genomic_DNA"/>
</dbReference>
<evidence type="ECO:0000256" key="1">
    <source>
        <dbReference type="SAM" id="Phobius"/>
    </source>
</evidence>
<evidence type="ECO:0008006" key="7">
    <source>
        <dbReference type="Google" id="ProtNLM"/>
    </source>
</evidence>
<name>A0A4V1K1Y8_9FIRM</name>
<evidence type="ECO:0000313" key="6">
    <source>
        <dbReference type="Proteomes" id="UP000289166"/>
    </source>
</evidence>
<dbReference type="Proteomes" id="UP000289166">
    <property type="component" value="Unassembled WGS sequence"/>
</dbReference>
<evidence type="ECO:0000259" key="2">
    <source>
        <dbReference type="Pfam" id="PF26011"/>
    </source>
</evidence>
<dbReference type="Pfam" id="PF26012">
    <property type="entry name" value="HH_RND_rel"/>
    <property type="match status" value="1"/>
</dbReference>
<proteinExistence type="predicted"/>
<keyword evidence="6" id="KW-1185">Reference proteome</keyword>
<organism evidence="5 6">
    <name type="scientific">Acetivibrio mesophilus</name>
    <dbReference type="NCBI Taxonomy" id="2487273"/>
    <lineage>
        <taxon>Bacteria</taxon>
        <taxon>Bacillati</taxon>
        <taxon>Bacillota</taxon>
        <taxon>Clostridia</taxon>
        <taxon>Eubacteriales</taxon>
        <taxon>Oscillospiraceae</taxon>
        <taxon>Acetivibrio</taxon>
    </lineage>
</organism>
<accession>A0A4V1K1Y8</accession>
<dbReference type="RefSeq" id="WP_069193689.1">
    <property type="nucleotide sequence ID" value="NZ_RLII01000018.1"/>
</dbReference>
<evidence type="ECO:0000259" key="4">
    <source>
        <dbReference type="Pfam" id="PF26018"/>
    </source>
</evidence>
<feature type="domain" description="RND related alpha-helical hairpin" evidence="3">
    <location>
        <begin position="100"/>
        <end position="202"/>
    </location>
</feature>
<feature type="domain" description="RND related beta-barrel" evidence="2">
    <location>
        <begin position="270"/>
        <end position="342"/>
    </location>
</feature>
<keyword evidence="1" id="KW-0812">Transmembrane</keyword>
<dbReference type="Pfam" id="PF26011">
    <property type="entry name" value="Beta-barrel_RND_rel"/>
    <property type="match status" value="1"/>
</dbReference>
<keyword evidence="1" id="KW-0472">Membrane</keyword>
<dbReference type="Pfam" id="PF26018">
    <property type="entry name" value="BSH_RND_rel"/>
    <property type="match status" value="1"/>
</dbReference>
<evidence type="ECO:0000259" key="3">
    <source>
        <dbReference type="Pfam" id="PF26012"/>
    </source>
</evidence>
<reference evidence="6" key="1">
    <citation type="submission" date="2018-11" db="EMBL/GenBank/DDBJ databases">
        <title>Genome sequencing of a novel mesophilic and cellulolytic organism within the genus Hungateiclostridium.</title>
        <authorList>
            <person name="Rettenmaier R."/>
            <person name="Liebl W."/>
            <person name="Zverlov V."/>
        </authorList>
    </citation>
    <scope>NUCLEOTIDE SEQUENCE [LARGE SCALE GENOMIC DNA]</scope>
    <source>
        <strain evidence="6">N2K1</strain>
    </source>
</reference>
<sequence length="422" mass="47461">MPEENKSKINGRIKLGGLLIVLFLLLYVPSFIFWVYGKNINTDIIRMGELEDYVTTDAYIVRDETVINSPSDGISVRNIEEGDKNGVGDTIATVLNQSSEKLLENLKALDLRIIEAKREKTKNDNFFSEDIKKLDEEIQKKLVLVIDHSNNNSISAVKQIKDQIDELIKKKATISGDLSYTDANIKALENEKKILQDSINANKRNIVSNSSGIISYMIDGYEGVLNSEKISEITPQILDMIKAVENDRKMDDLSTQYNKPFVKVIGGIDYYIVFSMEREGAEGFKVDDYLNVRINDIDRVVDGTVAYKSNEIDGKYVIAVRTDKALSDTASLRVINVELIKSHYEGLIVPVKSLVNIDMNTMQAEIALVKARRAKFVPVKIIGRNNDFAVIDNIENYKDGGVSLYSSYIINPKNIEEGQIIN</sequence>
<evidence type="ECO:0000313" key="5">
    <source>
        <dbReference type="EMBL" id="RXE58439.1"/>
    </source>
</evidence>
<dbReference type="InterPro" id="IPR058728">
    <property type="entry name" value="HH_RND-rel"/>
</dbReference>
<keyword evidence="1" id="KW-1133">Transmembrane helix</keyword>
<protein>
    <recommendedName>
        <fullName evidence="7">Membrane fusion protein</fullName>
    </recommendedName>
</protein>
<dbReference type="InterPro" id="IPR058729">
    <property type="entry name" value="Beta-barrel_RND-rel"/>
</dbReference>